<dbReference type="RefSeq" id="YP_010086032.1">
    <property type="nucleotide sequence ID" value="NC_055271.1"/>
</dbReference>
<accession>A0A1L6BXL7</accession>
<keyword evidence="1 4" id="KW-1154">Intermediate capsid protein</keyword>
<name>A0A1L6BXL7_9REOV</name>
<dbReference type="Proteomes" id="UP000500822">
    <property type="component" value="Genome"/>
</dbReference>
<keyword evidence="6" id="KW-1185">Reference proteome</keyword>
<dbReference type="GO" id="GO:0019031">
    <property type="term" value="C:viral envelope"/>
    <property type="evidence" value="ECO:0007669"/>
    <property type="project" value="UniProtKB-UniRule"/>
</dbReference>
<proteinExistence type="inferred from homology"/>
<dbReference type="KEGG" id="vg:65246823"/>
<evidence type="ECO:0000256" key="4">
    <source>
        <dbReference type="HAMAP-Rule" id="MF_04126"/>
    </source>
</evidence>
<evidence type="ECO:0000256" key="2">
    <source>
        <dbReference type="ARBA" id="ARBA00022561"/>
    </source>
</evidence>
<dbReference type="Pfam" id="PF25657">
    <property type="entry name" value="Rota_VP6"/>
    <property type="match status" value="1"/>
</dbReference>
<dbReference type="HAMAP" id="MF_04126">
    <property type="entry name" value="Rota_VP6"/>
    <property type="match status" value="1"/>
</dbReference>
<dbReference type="GO" id="GO:0046789">
    <property type="term" value="F:host cell surface receptor binding"/>
    <property type="evidence" value="ECO:0007669"/>
    <property type="project" value="UniProtKB-UniRule"/>
</dbReference>
<evidence type="ECO:0000313" key="5">
    <source>
        <dbReference type="EMBL" id="APQ41757.1"/>
    </source>
</evidence>
<dbReference type="GeneID" id="65246823"/>
<dbReference type="InterPro" id="IPR001385">
    <property type="entry name" value="Rotavirus_A/C_VP6"/>
</dbReference>
<keyword evidence="3 4" id="KW-0946">Virion</keyword>
<keyword evidence="2 4" id="KW-0167">Capsid protein</keyword>
<dbReference type="EMBL" id="KX756628">
    <property type="protein sequence ID" value="APQ41757.1"/>
    <property type="molecule type" value="Genomic_RNA"/>
</dbReference>
<reference evidence="5 6" key="1">
    <citation type="journal article" date="2016" name="Infect. Genet. Evol.">
        <title>Candidate new rotavirus species in Schreiber's bats, Serbia.</title>
        <authorList>
            <person name="Banyai K."/>
            <person name="Kemenesi G."/>
            <person name="Budinski I."/>
            <person name="Foldes F."/>
            <person name="Zana B."/>
            <person name="Marton S."/>
            <person name="Varga-Kugler R."/>
            <person name="Oldal M."/>
            <person name="Kurucz K."/>
            <person name="Jakab F."/>
        </authorList>
    </citation>
    <scope>NUCLEOTIDE SEQUENCE [LARGE SCALE GENOMIC DNA]</scope>
    <source>
        <strain evidence="5 6">BO4351/Ms/2014</strain>
    </source>
</reference>
<comment type="similarity">
    <text evidence="4">Belongs to the rotavirus VP6 family.</text>
</comment>
<dbReference type="GO" id="GO:0005198">
    <property type="term" value="F:structural molecule activity"/>
    <property type="evidence" value="ECO:0007669"/>
    <property type="project" value="UniProtKB-UniRule"/>
</dbReference>
<dbReference type="GO" id="GO:0039626">
    <property type="term" value="C:viral intermediate capsid"/>
    <property type="evidence" value="ECO:0007669"/>
    <property type="project" value="UniProtKB-UniRule"/>
</dbReference>
<gene>
    <name evidence="5" type="primary">VP6</name>
</gene>
<comment type="subcellular location">
    <subcellularLocation>
        <location evidence="4">Virion</location>
    </subcellularLocation>
    <text evidence="4">Component of the intermediate capsid. Also found in spherical cytoplasmic structures, called virus factories, that appear early after infection and are the site of viral replication and packaging.</text>
</comment>
<organism evidence="5 6">
    <name type="scientific">Rotavirus J</name>
    <dbReference type="NCBI Taxonomy" id="1929964"/>
    <lineage>
        <taxon>Viruses</taxon>
        <taxon>Riboviria</taxon>
        <taxon>Orthornavirae</taxon>
        <taxon>Duplornaviricota</taxon>
        <taxon>Resentoviricetes</taxon>
        <taxon>Reovirales</taxon>
        <taxon>Sedoreoviridae</taxon>
        <taxon>Rotavirus</taxon>
        <taxon>Rotavirus jotagastroenteritidis</taxon>
    </lineage>
</organism>
<dbReference type="GO" id="GO:0019064">
    <property type="term" value="P:fusion of virus membrane with host plasma membrane"/>
    <property type="evidence" value="ECO:0007669"/>
    <property type="project" value="UniProtKB-UniRule"/>
</dbReference>
<comment type="function">
    <text evidence="4">Intermediate capsid protein that self assembles to form an icosahedral capsid with a T=13 symmetry, which consists of 230 trimers of VP6, with channels at each of its five-fold vertices. This capsid constitutes the middle concentric layer of the viral mature particle. The innermost VP2 capsid and the intermediate VP6 capsid remain intact following cell entry to protect the dsRNA from degradation and to prevent unfavorable antiviral responses in the host cell during all the replication cycle of the virus. Nascent transcripts are transcribed within the structural confines of this double-layered particle (DLP) and are extruded through the channels at the five-fold axes. VP6 is required for the transcription activity of the DLP.</text>
</comment>
<sequence>MDLIETVNAVVSLQKRILKLSPTTQIDQNGQTTVNDYNNIASRTNGTTYQLLDPIAQRSPYEIRAPIIPLTVVLSTDDFEAMSSGIESILEALAAAIRSEGSRRNRAIVQKAQDPEVARLITTIGTRSQYSENQFANLQVIDTARMEQTLLPSSAVFRDQRIRVLNVNGVAGNTGGGYISAIGRVSGRRLTCTTMLGRPGNVVFDVRFRAPTAGTSSVTFLPAPGFIQLPRTLLAAGGIPTVAQCCDVSDDMNPDDLRIEYLLGNQIVHATRGTTTNSFPQCDGLRITVTPWDNNKNQNNNAAFNNWQNNGAQMQPTVSFMLTVEDSVSLVDYDIYSSESAPASFLMGSIFNRDSFLATPQVDWSFNALLAHTANGESHWARKIATMIAAYSVKV</sequence>
<protein>
    <recommendedName>
        <fullName evidence="4">Intermediate capsid protein VP6</fullName>
    </recommendedName>
</protein>
<comment type="subunit">
    <text evidence="4">Homotrimer. Interacts with the inner capsid protein VP2. Interacts with the outer capsid glycoprotein VP7.</text>
</comment>
<evidence type="ECO:0000256" key="3">
    <source>
        <dbReference type="ARBA" id="ARBA00022844"/>
    </source>
</evidence>
<evidence type="ECO:0000313" key="6">
    <source>
        <dbReference type="Proteomes" id="UP000500822"/>
    </source>
</evidence>
<evidence type="ECO:0000256" key="1">
    <source>
        <dbReference type="ARBA" id="ARBA00022493"/>
    </source>
</evidence>